<comment type="caution">
    <text evidence="4">The sequence shown here is derived from an EMBL/GenBank/DDBJ whole genome shotgun (WGS) entry which is preliminary data.</text>
</comment>
<dbReference type="GO" id="GO:0003677">
    <property type="term" value="F:DNA binding"/>
    <property type="evidence" value="ECO:0007669"/>
    <property type="project" value="UniProtKB-KW"/>
</dbReference>
<keyword evidence="2" id="KW-1133">Transmembrane helix</keyword>
<keyword evidence="1" id="KW-0238">DNA-binding</keyword>
<dbReference type="InterPro" id="IPR001387">
    <property type="entry name" value="Cro/C1-type_HTH"/>
</dbReference>
<dbReference type="PROSITE" id="PS50943">
    <property type="entry name" value="HTH_CROC1"/>
    <property type="match status" value="1"/>
</dbReference>
<evidence type="ECO:0000259" key="3">
    <source>
        <dbReference type="PROSITE" id="PS50943"/>
    </source>
</evidence>
<evidence type="ECO:0000313" key="4">
    <source>
        <dbReference type="EMBL" id="MCQ4949390.1"/>
    </source>
</evidence>
<reference evidence="4" key="1">
    <citation type="submission" date="2022-06" db="EMBL/GenBank/DDBJ databases">
        <title>Isolation of gut microbiota from human fecal samples.</title>
        <authorList>
            <person name="Pamer E.G."/>
            <person name="Barat B."/>
            <person name="Waligurski E."/>
            <person name="Medina S."/>
            <person name="Paddock L."/>
            <person name="Mostad J."/>
        </authorList>
    </citation>
    <scope>NUCLEOTIDE SEQUENCE</scope>
    <source>
        <strain evidence="4">DFI.7.96</strain>
    </source>
</reference>
<evidence type="ECO:0000256" key="1">
    <source>
        <dbReference type="ARBA" id="ARBA00023125"/>
    </source>
</evidence>
<dbReference type="PANTHER" id="PTHR46558">
    <property type="entry name" value="TRACRIPTIONAL REGULATORY PROTEIN-RELATED-RELATED"/>
    <property type="match status" value="1"/>
</dbReference>
<dbReference type="SMART" id="SM00530">
    <property type="entry name" value="HTH_XRE"/>
    <property type="match status" value="1"/>
</dbReference>
<protein>
    <submittedName>
        <fullName evidence="4">Helix-turn-helix domain-containing protein</fullName>
    </submittedName>
</protein>
<organism evidence="4 5">
    <name type="scientific">Bittarella massiliensis</name>
    <name type="common">ex Durand et al. 2017</name>
    <dbReference type="NCBI Taxonomy" id="1720313"/>
    <lineage>
        <taxon>Bacteria</taxon>
        <taxon>Bacillati</taxon>
        <taxon>Bacillota</taxon>
        <taxon>Clostridia</taxon>
        <taxon>Eubacteriales</taxon>
        <taxon>Oscillospiraceae</taxon>
        <taxon>Bittarella (ex Durand et al. 2017)</taxon>
    </lineage>
</organism>
<evidence type="ECO:0000256" key="2">
    <source>
        <dbReference type="SAM" id="Phobius"/>
    </source>
</evidence>
<dbReference type="InterPro" id="IPR010982">
    <property type="entry name" value="Lambda_DNA-bd_dom_sf"/>
</dbReference>
<dbReference type="EMBL" id="JANGAB010000003">
    <property type="protein sequence ID" value="MCQ4949390.1"/>
    <property type="molecule type" value="Genomic_DNA"/>
</dbReference>
<dbReference type="Gene3D" id="1.10.260.40">
    <property type="entry name" value="lambda repressor-like DNA-binding domains"/>
    <property type="match status" value="1"/>
</dbReference>
<dbReference type="PANTHER" id="PTHR46558:SF13">
    <property type="entry name" value="HTH-TYPE TRANSCRIPTIONAL REGULATOR IMMR"/>
    <property type="match status" value="1"/>
</dbReference>
<sequence>MDISEKLYSLRRARQLSQEELAEILGVSRQAVQKWESGASTPDVGNLVALSDYFGVSLDELVKGGKQPQPSPPPADDVGSFPRRFQWEYKSKRTLFGLPLVHIHLGWGLCRAKGILAIGNLATGLFTLGALSAGLFSLGGLSLGLLALGGLALGGVALGGVAIGLLAIGGLAMGVVSLGGLSIGVYAVGGAALADRVAIGGFASGHIALGERARGSLAYCRATCTPDLLRRMILDEYPHTWKPLVDFLALFLE</sequence>
<feature type="transmembrane region" description="Helical" evidence="2">
    <location>
        <begin position="145"/>
        <end position="168"/>
    </location>
</feature>
<dbReference type="Pfam" id="PF01381">
    <property type="entry name" value="HTH_3"/>
    <property type="match status" value="1"/>
</dbReference>
<dbReference type="CDD" id="cd00093">
    <property type="entry name" value="HTH_XRE"/>
    <property type="match status" value="1"/>
</dbReference>
<proteinExistence type="predicted"/>
<keyword evidence="2" id="KW-0812">Transmembrane</keyword>
<name>A0AAW5KDJ5_9FIRM</name>
<dbReference type="AlphaFoldDB" id="A0AAW5KDJ5"/>
<dbReference type="RefSeq" id="WP_256136009.1">
    <property type="nucleotide sequence ID" value="NZ_JANGAB010000003.1"/>
</dbReference>
<dbReference type="SUPFAM" id="SSF47413">
    <property type="entry name" value="lambda repressor-like DNA-binding domains"/>
    <property type="match status" value="1"/>
</dbReference>
<accession>A0AAW5KDJ5</accession>
<dbReference type="Proteomes" id="UP001205063">
    <property type="component" value="Unassembled WGS sequence"/>
</dbReference>
<gene>
    <name evidence="4" type="ORF">NE646_06885</name>
</gene>
<feature type="transmembrane region" description="Helical" evidence="2">
    <location>
        <begin position="115"/>
        <end position="138"/>
    </location>
</feature>
<keyword evidence="2" id="KW-0472">Membrane</keyword>
<evidence type="ECO:0000313" key="5">
    <source>
        <dbReference type="Proteomes" id="UP001205063"/>
    </source>
</evidence>
<feature type="transmembrane region" description="Helical" evidence="2">
    <location>
        <begin position="174"/>
        <end position="194"/>
    </location>
</feature>
<feature type="domain" description="HTH cro/C1-type" evidence="3">
    <location>
        <begin position="7"/>
        <end position="61"/>
    </location>
</feature>